<evidence type="ECO:0000313" key="5">
    <source>
        <dbReference type="Proteomes" id="UP000325313"/>
    </source>
</evidence>
<evidence type="ECO:0000313" key="2">
    <source>
        <dbReference type="EMBL" id="KAA1106433.1"/>
    </source>
</evidence>
<evidence type="ECO:0000313" key="4">
    <source>
        <dbReference type="Proteomes" id="UP000324748"/>
    </source>
</evidence>
<feature type="region of interest" description="Disordered" evidence="1">
    <location>
        <begin position="135"/>
        <end position="167"/>
    </location>
</feature>
<sequence>MEPGHYIHQGNHPHHYQGPNQMGFSDQHTRPELLDPDGPPISYGTYDSRGYDIDFSGVDHQHGYEDSHHYEVAIGDLGQTDPRPTTSQMDPPSTGMGPPHPTQADLPPGTTKRPNAFLPNGGVAIARTKPYRAAAGRGRVVSTSTRKQNRSREEIDAANALTRDGRG</sequence>
<feature type="region of interest" description="Disordered" evidence="1">
    <location>
        <begin position="1"/>
        <end position="46"/>
    </location>
</feature>
<dbReference type="Proteomes" id="UP000325313">
    <property type="component" value="Unassembled WGS sequence"/>
</dbReference>
<keyword evidence="4" id="KW-1185">Reference proteome</keyword>
<dbReference type="AlphaFoldDB" id="A0A5B0RLU0"/>
<protein>
    <submittedName>
        <fullName evidence="3">Uncharacterized protein</fullName>
    </submittedName>
</protein>
<gene>
    <name evidence="2" type="ORF">PGT21_034899</name>
    <name evidence="3" type="ORF">PGTUg99_029962</name>
</gene>
<accession>A0A5B0RLU0</accession>
<proteinExistence type="predicted"/>
<comment type="caution">
    <text evidence="3">The sequence shown here is derived from an EMBL/GenBank/DDBJ whole genome shotgun (WGS) entry which is preliminary data.</text>
</comment>
<evidence type="ECO:0000313" key="3">
    <source>
        <dbReference type="EMBL" id="KAA1126379.1"/>
    </source>
</evidence>
<evidence type="ECO:0000256" key="1">
    <source>
        <dbReference type="SAM" id="MobiDB-lite"/>
    </source>
</evidence>
<dbReference type="EMBL" id="VSWC01000040">
    <property type="protein sequence ID" value="KAA1106433.1"/>
    <property type="molecule type" value="Genomic_DNA"/>
</dbReference>
<dbReference type="EMBL" id="VDEP01000172">
    <property type="protein sequence ID" value="KAA1126379.1"/>
    <property type="molecule type" value="Genomic_DNA"/>
</dbReference>
<dbReference type="Proteomes" id="UP000324748">
    <property type="component" value="Unassembled WGS sequence"/>
</dbReference>
<feature type="compositionally biased region" description="Polar residues" evidence="1">
    <location>
        <begin position="82"/>
        <end position="91"/>
    </location>
</feature>
<reference evidence="4 5" key="1">
    <citation type="submission" date="2019-05" db="EMBL/GenBank/DDBJ databases">
        <title>Emergence of the Ug99 lineage of the wheat stem rust pathogen through somatic hybridization.</title>
        <authorList>
            <person name="Li F."/>
            <person name="Upadhyaya N.M."/>
            <person name="Sperschneider J."/>
            <person name="Matny O."/>
            <person name="Nguyen-Phuc H."/>
            <person name="Mago R."/>
            <person name="Raley C."/>
            <person name="Miller M.E."/>
            <person name="Silverstein K.A.T."/>
            <person name="Henningsen E."/>
            <person name="Hirsch C.D."/>
            <person name="Visser B."/>
            <person name="Pretorius Z.A."/>
            <person name="Steffenson B.J."/>
            <person name="Schwessinger B."/>
            <person name="Dodds P.N."/>
            <person name="Figueroa M."/>
        </authorList>
    </citation>
    <scope>NUCLEOTIDE SEQUENCE [LARGE SCALE GENOMIC DNA]</scope>
    <source>
        <strain evidence="2">21-0</strain>
        <strain evidence="3 5">Ug99</strain>
    </source>
</reference>
<name>A0A5B0RLU0_PUCGR</name>
<feature type="region of interest" description="Disordered" evidence="1">
    <location>
        <begin position="75"/>
        <end position="115"/>
    </location>
</feature>
<organism evidence="3 5">
    <name type="scientific">Puccinia graminis f. sp. tritici</name>
    <dbReference type="NCBI Taxonomy" id="56615"/>
    <lineage>
        <taxon>Eukaryota</taxon>
        <taxon>Fungi</taxon>
        <taxon>Dikarya</taxon>
        <taxon>Basidiomycota</taxon>
        <taxon>Pucciniomycotina</taxon>
        <taxon>Pucciniomycetes</taxon>
        <taxon>Pucciniales</taxon>
        <taxon>Pucciniaceae</taxon>
        <taxon>Puccinia</taxon>
    </lineage>
</organism>